<evidence type="ECO:0000313" key="3">
    <source>
        <dbReference type="Proteomes" id="UP001152523"/>
    </source>
</evidence>
<evidence type="ECO:0000259" key="1">
    <source>
        <dbReference type="Pfam" id="PF13963"/>
    </source>
</evidence>
<dbReference type="AlphaFoldDB" id="A0AAV0CL26"/>
<dbReference type="InterPro" id="IPR029480">
    <property type="entry name" value="Transpos_assoc"/>
</dbReference>
<feature type="domain" description="Transposase-associated" evidence="1">
    <location>
        <begin position="6"/>
        <end position="85"/>
    </location>
</feature>
<sequence>MYKQNRSWMYDKKAVLYGMQSNFLEGCGEFIKFALEHPDYMSGDKIRCLCSKCRNLKFKDPEDVRWDLYAEGFVSNYYNWTCHGEPLDPSLAPRIVGSSRNVPNEMSGWGDRDEMRWDQIMVYDAYGPSMSEFNPPQPCNDPPEASTSYQADANENPIFYQSYVDEGLAERFQGVLKAVDQPLYVDCEAYSQLSAVTEFMNIKAEYNLPETCMSRVLQSVGGMLPCDHSLPDS</sequence>
<dbReference type="EMBL" id="CAMAPF010000034">
    <property type="protein sequence ID" value="CAH9079957.1"/>
    <property type="molecule type" value="Genomic_DNA"/>
</dbReference>
<dbReference type="Proteomes" id="UP001152523">
    <property type="component" value="Unassembled WGS sequence"/>
</dbReference>
<dbReference type="Pfam" id="PF13963">
    <property type="entry name" value="Transpos_assoc"/>
    <property type="match status" value="1"/>
</dbReference>
<proteinExistence type="predicted"/>
<evidence type="ECO:0000313" key="2">
    <source>
        <dbReference type="EMBL" id="CAH9079957.1"/>
    </source>
</evidence>
<reference evidence="2" key="1">
    <citation type="submission" date="2022-07" db="EMBL/GenBank/DDBJ databases">
        <authorList>
            <person name="Macas J."/>
            <person name="Novak P."/>
            <person name="Neumann P."/>
        </authorList>
    </citation>
    <scope>NUCLEOTIDE SEQUENCE</scope>
</reference>
<protein>
    <recommendedName>
        <fullName evidence="1">Transposase-associated domain-containing protein</fullName>
    </recommendedName>
</protein>
<comment type="caution">
    <text evidence="2">The sequence shown here is derived from an EMBL/GenBank/DDBJ whole genome shotgun (WGS) entry which is preliminary data.</text>
</comment>
<accession>A0AAV0CL26</accession>
<organism evidence="2 3">
    <name type="scientific">Cuscuta epithymum</name>
    <dbReference type="NCBI Taxonomy" id="186058"/>
    <lineage>
        <taxon>Eukaryota</taxon>
        <taxon>Viridiplantae</taxon>
        <taxon>Streptophyta</taxon>
        <taxon>Embryophyta</taxon>
        <taxon>Tracheophyta</taxon>
        <taxon>Spermatophyta</taxon>
        <taxon>Magnoliopsida</taxon>
        <taxon>eudicotyledons</taxon>
        <taxon>Gunneridae</taxon>
        <taxon>Pentapetalae</taxon>
        <taxon>asterids</taxon>
        <taxon>lamiids</taxon>
        <taxon>Solanales</taxon>
        <taxon>Convolvulaceae</taxon>
        <taxon>Cuscuteae</taxon>
        <taxon>Cuscuta</taxon>
        <taxon>Cuscuta subgen. Cuscuta</taxon>
    </lineage>
</organism>
<name>A0AAV0CL26_9ASTE</name>
<gene>
    <name evidence="2" type="ORF">CEPIT_LOCUS7107</name>
</gene>
<keyword evidence="3" id="KW-1185">Reference proteome</keyword>